<feature type="region of interest" description="Disordered" evidence="2">
    <location>
        <begin position="1644"/>
        <end position="1672"/>
    </location>
</feature>
<feature type="compositionally biased region" description="Basic and acidic residues" evidence="2">
    <location>
        <begin position="1381"/>
        <end position="1392"/>
    </location>
</feature>
<feature type="region of interest" description="Disordered" evidence="2">
    <location>
        <begin position="1987"/>
        <end position="2061"/>
    </location>
</feature>
<feature type="region of interest" description="Disordered" evidence="2">
    <location>
        <begin position="1929"/>
        <end position="1957"/>
    </location>
</feature>
<feature type="compositionally biased region" description="Low complexity" evidence="2">
    <location>
        <begin position="1451"/>
        <end position="1474"/>
    </location>
</feature>
<dbReference type="SUPFAM" id="SSF46689">
    <property type="entry name" value="Homeodomain-like"/>
    <property type="match status" value="1"/>
</dbReference>
<feature type="region of interest" description="Disordered" evidence="2">
    <location>
        <begin position="1"/>
        <end position="48"/>
    </location>
</feature>
<dbReference type="InterPro" id="IPR006600">
    <property type="entry name" value="HTH_CenpB_DNA-bd_dom"/>
</dbReference>
<dbReference type="KEGG" id="bbes:BESB_069570"/>
<dbReference type="GeneID" id="40311883"/>
<dbReference type="SMART" id="SM00674">
    <property type="entry name" value="CENPB"/>
    <property type="match status" value="1"/>
</dbReference>
<dbReference type="PROSITE" id="PS51253">
    <property type="entry name" value="HTH_CENPB"/>
    <property type="match status" value="1"/>
</dbReference>
<feature type="compositionally biased region" description="Basic and acidic residues" evidence="2">
    <location>
        <begin position="1341"/>
        <end position="1352"/>
    </location>
</feature>
<dbReference type="EMBL" id="NWUJ01000006">
    <property type="protein sequence ID" value="PFH34924.1"/>
    <property type="molecule type" value="Genomic_DNA"/>
</dbReference>
<feature type="compositionally biased region" description="Low complexity" evidence="2">
    <location>
        <begin position="1423"/>
        <end position="1435"/>
    </location>
</feature>
<evidence type="ECO:0000256" key="1">
    <source>
        <dbReference type="ARBA" id="ARBA00023125"/>
    </source>
</evidence>
<feature type="region of interest" description="Disordered" evidence="2">
    <location>
        <begin position="1413"/>
        <end position="1487"/>
    </location>
</feature>
<feature type="region of interest" description="Disordered" evidence="2">
    <location>
        <begin position="348"/>
        <end position="367"/>
    </location>
</feature>
<feature type="region of interest" description="Disordered" evidence="2">
    <location>
        <begin position="432"/>
        <end position="465"/>
    </location>
</feature>
<feature type="compositionally biased region" description="Low complexity" evidence="2">
    <location>
        <begin position="702"/>
        <end position="752"/>
    </location>
</feature>
<dbReference type="VEuPathDB" id="ToxoDB:BESB_069570"/>
<name>A0A2A9MCH4_BESBE</name>
<feature type="compositionally biased region" description="Basic residues" evidence="2">
    <location>
        <begin position="776"/>
        <end position="788"/>
    </location>
</feature>
<feature type="compositionally biased region" description="Low complexity" evidence="2">
    <location>
        <begin position="797"/>
        <end position="811"/>
    </location>
</feature>
<sequence length="2084" mass="198318">MAQAAATPTAAGPSRPGHGVGHLLPGTDSQDSREGDSSSSPPGALTPAVARAFSSSSLASSPVSASVATPMLMTVGSAAAGASTGATPNAAAGFPASHATHLAASHPGPAVFSFAPSSGSDANTLLAVSSAASSLPSVSLPLASSHLALSQLHPALSQAAHAGGGAAANAAAPSSHLLSQLGGSSLLLLSSPPTAPPGVAAASPGGPKGVVSGTTGVAPALVAPQASGTTLIAGPGAAGPSLIALSSAPFSASHPHHAFLAGPGQPPTAAWVVDAGGSFSGPFAVGAAVSGVATAGVLGRRTNTQPSPAFSSSSFSSFPSPAFQAVPAHEGGASALAAAIAAVKVEPSAGPEAREGEADARTGTPTEGVTETAMDARRPGDALPSTHLSVLPGCAASPPPTLAGVGVSSSSSLPCASGLLLQSGTGATSAAFASSSSSPLASDVASGTAGSPRGDGGEAVSATGGGSPAQACILASDAATSPTSAAGVILSAPVSGASPSFEGELARADSARAAAALGSPFDSLSAHLSPAQIQAGGERAEASPAAVFFTGRQGPAGGDARGVQAGVLAPHPSQPGLTVVTSPILSSSFPSFSPFASSALTAVTVERLAALAAVVAGGGGGVPGVQGVSPAVVTRDSLGFLGAAAGPGAPMADVVAAGAAAAVEGPAGAPVPGVGAGGAPGAVVKRPRGRPRGSKNKFPRTANRATPSAAASAAAAAEVSQGEASANSAQAADGDTPSASGAADAAAAASPDVGETGADSRSASVPSPLSLPAQVKGKKRVAAGRKKKGADAPPVLSAAADNGASAAVDPAGSPSEAKPGSPFPGPVASSPGLADTQGGGARPPACVPGVSSTSQLPAVGGSDGGVPSGGAPVKDADRLQETGGGVEGASPEGGLSRGPFGAAPGGSGGDGVAAGLSLATAGNLAGLDAAAHAGVAFSGAVAGGSGARGRPAPAGALESADGVAACQLADADGGPGAPAGAVQVPDVLLLRSPSGDELPGAVASEPGVAGQEGPAMASASNAVGRVGLGAEPPTAVEAAETGASAVHAASSLSPLPAVASAVAAQGGSGDAAAAGGCAGEEEGAPLASAAVKADPAEASSSRGPLTGEALAWRGLGMIKAGGIRRSYSASFKLAVVAAAEGMCSNTKAAKQMGVTESLVRRWRMQKHVLEQLPGEKLSRRGRKHGKYVTLEQQLCLHVCAVQQQEGRILKDTEMRRLASEIAGNLAVSDFKASSTWCFRFKRRWGLDRVQNTHATGAGGGAHGNKRHHHVLATGQAPAGEPGAEDKLPLGAAPGGEDLEGHAEHGEDGAGAPGAAVANKKKDSLLADTVPLSELQGDGDEDRTRQGDTERDTPSSGAALPGSDVGCLGPLPPACAASEGARAQRSDSAREAEAQGTQLDSSPLYLSSLLACESGGPAARQDDGGVAQAAGAATGALRGGRDGTRGDGGDPTGDAGSSSAPPAALSLSAFPAPGVGAPGTGEGGKLDDREQDKQMHFLHTQLNELSASMGAGGPASPSGLPPLPPASLASFSPSPSALTSAAGAGEGGAAPAGTGPPATPSLLPVAASVVPFPASFCSTVPSSAQPSVGFMDRPDAASSRAVGDAKGAGAPEGTLGRFPASFSSSTQIPLAFLGPPALSGLSDLAGARPSGPAGVDAELGGGATGEEGDARHDGAAAAPEGLCLLHLQAGSQEEEIALQRKLLELQRQQEALEREIEQHRLQTQGGLHRRDGVQGPAGGDEAGKAVDDGEQAAATSGKEGNASQPASGDAAGASGAKASNGEPSEAAHAETGGSSAEAAARQPGASGRGGGNASVAPVPVLFDSHGRLLLHPSLSSSLLLQPSPGSPAAAGLQLTEAQRAAGARMVLAAAGSGAAGAGAFGPFSSFPVAFASASGLHPAALQVTAPLAASAAALVPAAFAASSPVPFLRAADGPGGDKETERQGSEGGTEVSLDDKDRAAVEASPAATLSGDKGEALAFSSSSPLASAACSPTAGAPGGVKATADGARPSGFFEDGRDGSIGSVAQGEAEMPAHAAGGIGALPTGRGLSGDEQQREESAVPSLAALPAASACAKAAESGAAGSGN</sequence>
<feature type="region of interest" description="Disordered" evidence="2">
    <location>
        <begin position="670"/>
        <end position="906"/>
    </location>
</feature>
<feature type="compositionally biased region" description="Basic and acidic residues" evidence="2">
    <location>
        <begin position="1438"/>
        <end position="1447"/>
    </location>
</feature>
<feature type="compositionally biased region" description="Low complexity" evidence="2">
    <location>
        <begin position="432"/>
        <end position="446"/>
    </location>
</feature>
<dbReference type="RefSeq" id="XP_029218933.1">
    <property type="nucleotide sequence ID" value="XM_029365350.1"/>
</dbReference>
<feature type="compositionally biased region" description="Basic residues" evidence="2">
    <location>
        <begin position="685"/>
        <end position="698"/>
    </location>
</feature>
<feature type="region of interest" description="Disordered" evidence="2">
    <location>
        <begin position="993"/>
        <end position="1015"/>
    </location>
</feature>
<evidence type="ECO:0000313" key="5">
    <source>
        <dbReference type="Proteomes" id="UP000224006"/>
    </source>
</evidence>
<feature type="domain" description="HTH CENPB-type" evidence="3">
    <location>
        <begin position="1178"/>
        <end position="1250"/>
    </location>
</feature>
<feature type="compositionally biased region" description="Low complexity" evidence="2">
    <location>
        <begin position="1506"/>
        <end position="1517"/>
    </location>
</feature>
<keyword evidence="1" id="KW-0238">DNA-binding</keyword>
<feature type="compositionally biased region" description="Basic and acidic residues" evidence="2">
    <location>
        <begin position="1934"/>
        <end position="1943"/>
    </location>
</feature>
<feature type="compositionally biased region" description="Low complexity" evidence="2">
    <location>
        <begin position="1525"/>
        <end position="1542"/>
    </location>
</feature>
<dbReference type="GO" id="GO:0003677">
    <property type="term" value="F:DNA binding"/>
    <property type="evidence" value="ECO:0007669"/>
    <property type="project" value="UniProtKB-KW"/>
</dbReference>
<keyword evidence="5" id="KW-1185">Reference proteome</keyword>
<dbReference type="Pfam" id="PF09607">
    <property type="entry name" value="BrkDBD"/>
    <property type="match status" value="1"/>
</dbReference>
<evidence type="ECO:0000256" key="2">
    <source>
        <dbReference type="SAM" id="MobiDB-lite"/>
    </source>
</evidence>
<feature type="region of interest" description="Disordered" evidence="2">
    <location>
        <begin position="1275"/>
        <end position="1399"/>
    </location>
</feature>
<dbReference type="Pfam" id="PF03221">
    <property type="entry name" value="HTH_Tnp_Tc5"/>
    <property type="match status" value="1"/>
</dbReference>
<feature type="region of interest" description="Disordered" evidence="2">
    <location>
        <begin position="1506"/>
        <end position="1555"/>
    </location>
</feature>
<gene>
    <name evidence="4" type="ORF">BESB_069570</name>
</gene>
<dbReference type="STRING" id="94643.A0A2A9MCH4"/>
<feature type="compositionally biased region" description="Low complexity" evidence="2">
    <location>
        <begin position="1"/>
        <end position="11"/>
    </location>
</feature>
<evidence type="ECO:0000313" key="4">
    <source>
        <dbReference type="EMBL" id="PFH34924.1"/>
    </source>
</evidence>
<feature type="compositionally biased region" description="Low complexity" evidence="2">
    <location>
        <begin position="1761"/>
        <end position="1799"/>
    </location>
</feature>
<reference evidence="4 5" key="1">
    <citation type="submission" date="2017-09" db="EMBL/GenBank/DDBJ databases">
        <title>Genome sequencing of Besnoitia besnoiti strain Bb-Ger1.</title>
        <authorList>
            <person name="Schares G."/>
            <person name="Venepally P."/>
            <person name="Lorenzi H.A."/>
        </authorList>
    </citation>
    <scope>NUCLEOTIDE SEQUENCE [LARGE SCALE GENOMIC DNA]</scope>
    <source>
        <strain evidence="4 5">Bb-Ger1</strain>
    </source>
</reference>
<dbReference type="OrthoDB" id="2162928at2759"/>
<evidence type="ECO:0000259" key="3">
    <source>
        <dbReference type="PROSITE" id="PS51253"/>
    </source>
</evidence>
<dbReference type="InterPro" id="IPR018586">
    <property type="entry name" value="Brinker_DNA-bd"/>
</dbReference>
<proteinExistence type="predicted"/>
<dbReference type="Gene3D" id="1.10.10.60">
    <property type="entry name" value="Homeodomain-like"/>
    <property type="match status" value="1"/>
</dbReference>
<feature type="compositionally biased region" description="Basic and acidic residues" evidence="2">
    <location>
        <begin position="1298"/>
        <end position="1307"/>
    </location>
</feature>
<accession>A0A2A9MCH4</accession>
<protein>
    <recommendedName>
        <fullName evidence="3">HTH CENPB-type domain-containing protein</fullName>
    </recommendedName>
</protein>
<organism evidence="4 5">
    <name type="scientific">Besnoitia besnoiti</name>
    <name type="common">Apicomplexan protozoan</name>
    <dbReference type="NCBI Taxonomy" id="94643"/>
    <lineage>
        <taxon>Eukaryota</taxon>
        <taxon>Sar</taxon>
        <taxon>Alveolata</taxon>
        <taxon>Apicomplexa</taxon>
        <taxon>Conoidasida</taxon>
        <taxon>Coccidia</taxon>
        <taxon>Eucoccidiorida</taxon>
        <taxon>Eimeriorina</taxon>
        <taxon>Sarcocystidae</taxon>
        <taxon>Besnoitia</taxon>
    </lineage>
</organism>
<feature type="compositionally biased region" description="Low complexity" evidence="2">
    <location>
        <begin position="888"/>
        <end position="902"/>
    </location>
</feature>
<feature type="region of interest" description="Disordered" evidence="2">
    <location>
        <begin position="1719"/>
        <end position="1811"/>
    </location>
</feature>
<feature type="compositionally biased region" description="Low complexity" evidence="2">
    <location>
        <begin position="760"/>
        <end position="775"/>
    </location>
</feature>
<dbReference type="InterPro" id="IPR009057">
    <property type="entry name" value="Homeodomain-like_sf"/>
</dbReference>
<dbReference type="Proteomes" id="UP000224006">
    <property type="component" value="Chromosome VI"/>
</dbReference>
<comment type="caution">
    <text evidence="4">The sequence shown here is derived from an EMBL/GenBank/DDBJ whole genome shotgun (WGS) entry which is preliminary data.</text>
</comment>